<reference evidence="5 6" key="1">
    <citation type="submission" date="2017-03" db="EMBL/GenBank/DDBJ databases">
        <title>Lifting the veil on microbial sulfur biogeochemistry in mining wastewaters.</title>
        <authorList>
            <person name="Kantor R.S."/>
            <person name="Colenbrander Nelson T."/>
            <person name="Marshall S."/>
            <person name="Bennett D."/>
            <person name="Apte S."/>
            <person name="Camacho D."/>
            <person name="Thomas B.C."/>
            <person name="Warren L.A."/>
            <person name="Banfield J.F."/>
        </authorList>
    </citation>
    <scope>NUCLEOTIDE SEQUENCE [LARGE SCALE GENOMIC DNA]</scope>
    <source>
        <strain evidence="5">32-69-9</strain>
    </source>
</reference>
<dbReference type="EC" id="2.3.3.16" evidence="3"/>
<dbReference type="Gene3D" id="1.10.230.10">
    <property type="entry name" value="Cytochrome P450-Terp, domain 2"/>
    <property type="match status" value="1"/>
</dbReference>
<dbReference type="InterPro" id="IPR009061">
    <property type="entry name" value="DNA-bd_dom_put_sf"/>
</dbReference>
<name>A0A258FR44_9CAUL</name>
<evidence type="ECO:0000256" key="2">
    <source>
        <dbReference type="ARBA" id="ARBA00010566"/>
    </source>
</evidence>
<sequence length="398" mass="42113">MTAGLDKAGSDAVDRWVPRGEALSLLGVKTQTLYAYVSRGRIAARPDPEHPRRSLYAVADVVRLKGGATPEPAGAVVPFEPEVKGEARIDCSVSHVADGRIYYRGRDAAEWAQGATLEETARLLWCCEATNPFAGLGVRVDTAGGASHRARLFAALSRRAEEDAPSVGRDAGTLRQEAASTLNEVIDAIAGPGPRLFFHQRLARGFKMLERDSVHLRRALVLGAEHDMNPSVLATRAAASGGASPAAATMAGLSALHGSAMVRTVKRSIAYVIEARRDPAGAAQRRMMSESCLPGFGSDSFPHGDPRAEALLALADLPADLTAIVREGEAASGQRIAFSGALAIMARRLDLPRDGALDVLLAGRLVGLMAHALDQIVGGSPIRARLRYTGPRTSHIET</sequence>
<dbReference type="InterPro" id="IPR016142">
    <property type="entry name" value="Citrate_synth-like_lrg_a-sub"/>
</dbReference>
<evidence type="ECO:0000313" key="5">
    <source>
        <dbReference type="EMBL" id="OYX35060.1"/>
    </source>
</evidence>
<dbReference type="GO" id="GO:0005975">
    <property type="term" value="P:carbohydrate metabolic process"/>
    <property type="evidence" value="ECO:0007669"/>
    <property type="project" value="TreeGrafter"/>
</dbReference>
<evidence type="ECO:0000313" key="6">
    <source>
        <dbReference type="Proteomes" id="UP000215595"/>
    </source>
</evidence>
<dbReference type="InterPro" id="IPR036969">
    <property type="entry name" value="Citrate_synthase_sf"/>
</dbReference>
<dbReference type="EMBL" id="NCEB01000006">
    <property type="protein sequence ID" value="OYX35060.1"/>
    <property type="molecule type" value="Genomic_DNA"/>
</dbReference>
<gene>
    <name evidence="5" type="ORF">B7Z01_03620</name>
</gene>
<accession>A0A258FR44</accession>
<dbReference type="SUPFAM" id="SSF46955">
    <property type="entry name" value="Putative DNA-binding domain"/>
    <property type="match status" value="1"/>
</dbReference>
<dbReference type="UniPathway" id="UPA00223">
    <property type="reaction ID" value="UER00717"/>
</dbReference>
<dbReference type="InterPro" id="IPR016143">
    <property type="entry name" value="Citrate_synth-like_sm_a-sub"/>
</dbReference>
<protein>
    <recommendedName>
        <fullName evidence="3">citrate synthase (unknown stereospecificity)</fullName>
        <ecNumber evidence="3">2.3.3.16</ecNumber>
    </recommendedName>
</protein>
<dbReference type="PANTHER" id="PTHR11739">
    <property type="entry name" value="CITRATE SYNTHASE"/>
    <property type="match status" value="1"/>
</dbReference>
<dbReference type="Gene3D" id="1.10.580.10">
    <property type="entry name" value="Citrate Synthase, domain 1"/>
    <property type="match status" value="1"/>
</dbReference>
<dbReference type="AlphaFoldDB" id="A0A258FR44"/>
<dbReference type="GO" id="GO:0036440">
    <property type="term" value="F:citrate synthase activity"/>
    <property type="evidence" value="ECO:0007669"/>
    <property type="project" value="UniProtKB-EC"/>
</dbReference>
<dbReference type="Proteomes" id="UP000215595">
    <property type="component" value="Unassembled WGS sequence"/>
</dbReference>
<dbReference type="GO" id="GO:0005829">
    <property type="term" value="C:cytosol"/>
    <property type="evidence" value="ECO:0007669"/>
    <property type="project" value="TreeGrafter"/>
</dbReference>
<keyword evidence="4" id="KW-0808">Transferase</keyword>
<dbReference type="SUPFAM" id="SSF48256">
    <property type="entry name" value="Citrate synthase"/>
    <property type="match status" value="1"/>
</dbReference>
<evidence type="ECO:0000256" key="3">
    <source>
        <dbReference type="ARBA" id="ARBA00012972"/>
    </source>
</evidence>
<proteinExistence type="inferred from homology"/>
<evidence type="ECO:0000256" key="4">
    <source>
        <dbReference type="ARBA" id="ARBA00022679"/>
    </source>
</evidence>
<evidence type="ECO:0000256" key="1">
    <source>
        <dbReference type="ARBA" id="ARBA00004751"/>
    </source>
</evidence>
<comment type="similarity">
    <text evidence="2">Belongs to the citrate synthase family.</text>
</comment>
<dbReference type="GO" id="GO:0006099">
    <property type="term" value="P:tricarboxylic acid cycle"/>
    <property type="evidence" value="ECO:0007669"/>
    <property type="project" value="UniProtKB-UniPathway"/>
</dbReference>
<comment type="pathway">
    <text evidence="1">Carbohydrate metabolism; tricarboxylic acid cycle; isocitrate from oxaloacetate: step 1/2.</text>
</comment>
<comment type="caution">
    <text evidence="5">The sequence shown here is derived from an EMBL/GenBank/DDBJ whole genome shotgun (WGS) entry which is preliminary data.</text>
</comment>
<dbReference type="PANTHER" id="PTHR11739:SF4">
    <property type="entry name" value="CITRATE SYNTHASE, PEROXISOMAL"/>
    <property type="match status" value="1"/>
</dbReference>
<dbReference type="Pfam" id="PF00285">
    <property type="entry name" value="Citrate_synt"/>
    <property type="match status" value="1"/>
</dbReference>
<dbReference type="InterPro" id="IPR002020">
    <property type="entry name" value="Citrate_synthase"/>
</dbReference>
<organism evidence="5 6">
    <name type="scientific">Brevundimonas subvibrioides</name>
    <dbReference type="NCBI Taxonomy" id="74313"/>
    <lineage>
        <taxon>Bacteria</taxon>
        <taxon>Pseudomonadati</taxon>
        <taxon>Pseudomonadota</taxon>
        <taxon>Alphaproteobacteria</taxon>
        <taxon>Caulobacterales</taxon>
        <taxon>Caulobacteraceae</taxon>
        <taxon>Brevundimonas</taxon>
    </lineage>
</organism>